<comment type="caution">
    <text evidence="7">The sequence shown here is derived from an EMBL/GenBank/DDBJ whole genome shotgun (WGS) entry which is preliminary data.</text>
</comment>
<feature type="region of interest" description="Disordered" evidence="4">
    <location>
        <begin position="33"/>
        <end position="119"/>
    </location>
</feature>
<dbReference type="Pfam" id="PF03958">
    <property type="entry name" value="Secretin_N"/>
    <property type="match status" value="1"/>
</dbReference>
<feature type="compositionally biased region" description="Basic and acidic residues" evidence="4">
    <location>
        <begin position="64"/>
        <end position="119"/>
    </location>
</feature>
<protein>
    <submittedName>
        <fullName evidence="7">Bacterial type II/III secretion system short domain protein</fullName>
    </submittedName>
</protein>
<sequence length="984" mass="109083" precursor="true">MQARRYTIRRWAPAALAAVLALQATAFGQDIQSFSSDGEIPAGVPPEIRAQIEAARAKARGSKPKPEKKKEEKKSDDAKKEGEDKKEEKKEQKPAGDTVKRPESPPRTPDPREFDARPENGRVRFSFTGQPWPDVLQWLAAVSDLSLDWQQLPNDYLNLTTTRAYTLPEARDLINRHLQARGYALLLSGEVLSVFKLDAIDPSLVPRVTEDELYDRQPHDIVKVSFQLPDEMSVEKAVEDLKQALSKNAKVMPLAASGRVLAIDAVANLRLVSAVLNEERMAAASEETFREFELQYVQASQVIDSIYVVLGLDPQSRPSQMDLRLQQQKMELLKQMQQKGKDVTKMIQKDGPPVYLIYNRQRNSIIANAPGEQMEIIARTIEALDVPVGGGPAGESSTANLFGRTLKPYELKTIDPQSVVDALQQIGDLSPMAELKADNDSKTLFARASQVDHAKIDSMVEELDGTGMRVVVYSLRRLPADAVAGSIERLLAPVEEEKEDDMPFYFYRRNNNKKEKKPQHEMRIDADIDNNRLIVRGTNQQIAEVENLLKMLGEPIGEPRDRGPVRTLGALPPKETAELMRRLREAWPSVGGGVELIIEGEEAIQEQADDQANDDEATEDEAESQTQESGDRVTSLPPSADSVRLAASPFRLLASPVAAAESQGEAKAEQPAVRVSIGPDGSIVLSSADPEALSRLEDLATAVAPEPPRHKVFQLENRSAYYIYSLLEEYYDDELSGDQDYVVDWWGRVKQTGPKDTGVRLSQRRPIQFVYDNTSNTILVKHATAVQLEEIEGLIKSWDTLPPRNAILARRTGTVQLQYSKASALAATLKDVYRDLLSRRDEEFDTEEDKGTGGTSTRYATSIHYEAQGEQRETEPIGASFDGVFSVAADDIANLLVVSAQTEIYDSVVDMIRSLDEAAKPNTTVAVVDAGGVSAEQLQRALAQALGQPWTGGRPEQQAGGGRNNDRGDRNRGRDRGRNRRRNR</sequence>
<feature type="signal peptide" evidence="5">
    <location>
        <begin position="1"/>
        <end position="26"/>
    </location>
</feature>
<gene>
    <name evidence="7" type="ORF">Mal64_33980</name>
</gene>
<feature type="region of interest" description="Disordered" evidence="4">
    <location>
        <begin position="946"/>
        <end position="984"/>
    </location>
</feature>
<proteinExistence type="predicted"/>
<dbReference type="EMBL" id="SJPQ01000004">
    <property type="protein sequence ID" value="TWT86572.1"/>
    <property type="molecule type" value="Genomic_DNA"/>
</dbReference>
<evidence type="ECO:0000256" key="5">
    <source>
        <dbReference type="SAM" id="SignalP"/>
    </source>
</evidence>
<dbReference type="PANTHER" id="PTHR30332">
    <property type="entry name" value="PROBABLE GENERAL SECRETION PATHWAY PROTEIN D"/>
    <property type="match status" value="1"/>
</dbReference>
<feature type="region of interest" description="Disordered" evidence="4">
    <location>
        <begin position="607"/>
        <end position="639"/>
    </location>
</feature>
<reference evidence="7 8" key="1">
    <citation type="submission" date="2019-02" db="EMBL/GenBank/DDBJ databases">
        <title>Deep-cultivation of Planctomycetes and their phenomic and genomic characterization uncovers novel biology.</title>
        <authorList>
            <person name="Wiegand S."/>
            <person name="Jogler M."/>
            <person name="Boedeker C."/>
            <person name="Pinto D."/>
            <person name="Vollmers J."/>
            <person name="Rivas-Marin E."/>
            <person name="Kohn T."/>
            <person name="Peeters S.H."/>
            <person name="Heuer A."/>
            <person name="Rast P."/>
            <person name="Oberbeckmann S."/>
            <person name="Bunk B."/>
            <person name="Jeske O."/>
            <person name="Meyerdierks A."/>
            <person name="Storesund J.E."/>
            <person name="Kallscheuer N."/>
            <person name="Luecker S."/>
            <person name="Lage O.M."/>
            <person name="Pohl T."/>
            <person name="Merkel B.J."/>
            <person name="Hornburger P."/>
            <person name="Mueller R.-W."/>
            <person name="Bruemmer F."/>
            <person name="Labrenz M."/>
            <person name="Spormann A.M."/>
            <person name="Op Den Camp H."/>
            <person name="Overmann J."/>
            <person name="Amann R."/>
            <person name="Jetten M.S.M."/>
            <person name="Mascher T."/>
            <person name="Medema M.H."/>
            <person name="Devos D.P."/>
            <person name="Kaster A.-K."/>
            <person name="Ovreas L."/>
            <person name="Rohde M."/>
            <person name="Galperin M.Y."/>
            <person name="Jogler C."/>
        </authorList>
    </citation>
    <scope>NUCLEOTIDE SEQUENCE [LARGE SCALE GENOMIC DNA]</scope>
    <source>
        <strain evidence="7 8">Mal64</strain>
    </source>
</reference>
<dbReference type="InterPro" id="IPR050810">
    <property type="entry name" value="Bact_Secretion_Sys_Channel"/>
</dbReference>
<evidence type="ECO:0000313" key="8">
    <source>
        <dbReference type="Proteomes" id="UP000315440"/>
    </source>
</evidence>
<dbReference type="AlphaFoldDB" id="A0A5C5ZGW2"/>
<dbReference type="OrthoDB" id="221929at2"/>
<keyword evidence="8" id="KW-1185">Reference proteome</keyword>
<organism evidence="7 8">
    <name type="scientific">Pseudobythopirellula maris</name>
    <dbReference type="NCBI Taxonomy" id="2527991"/>
    <lineage>
        <taxon>Bacteria</taxon>
        <taxon>Pseudomonadati</taxon>
        <taxon>Planctomycetota</taxon>
        <taxon>Planctomycetia</taxon>
        <taxon>Pirellulales</taxon>
        <taxon>Lacipirellulaceae</taxon>
        <taxon>Pseudobythopirellula</taxon>
    </lineage>
</organism>
<comment type="subcellular location">
    <subcellularLocation>
        <location evidence="1">Membrane</location>
    </subcellularLocation>
</comment>
<feature type="compositionally biased region" description="Basic and acidic residues" evidence="4">
    <location>
        <begin position="964"/>
        <end position="976"/>
    </location>
</feature>
<keyword evidence="2 5" id="KW-0732">Signal</keyword>
<feature type="domain" description="NolW-like" evidence="6">
    <location>
        <begin position="813"/>
        <end position="918"/>
    </location>
</feature>
<accession>A0A5C5ZGW2</accession>
<name>A0A5C5ZGW2_9BACT</name>
<dbReference type="Gene3D" id="3.30.1370.120">
    <property type="match status" value="3"/>
</dbReference>
<dbReference type="GO" id="GO:0015627">
    <property type="term" value="C:type II protein secretion system complex"/>
    <property type="evidence" value="ECO:0007669"/>
    <property type="project" value="TreeGrafter"/>
</dbReference>
<dbReference type="GO" id="GO:0009306">
    <property type="term" value="P:protein secretion"/>
    <property type="evidence" value="ECO:0007669"/>
    <property type="project" value="TreeGrafter"/>
</dbReference>
<dbReference type="PANTHER" id="PTHR30332:SF24">
    <property type="entry name" value="SECRETIN GSPD-RELATED"/>
    <property type="match status" value="1"/>
</dbReference>
<keyword evidence="3" id="KW-0472">Membrane</keyword>
<dbReference type="GO" id="GO:0016020">
    <property type="term" value="C:membrane"/>
    <property type="evidence" value="ECO:0007669"/>
    <property type="project" value="UniProtKB-SubCell"/>
</dbReference>
<evidence type="ECO:0000256" key="4">
    <source>
        <dbReference type="SAM" id="MobiDB-lite"/>
    </source>
</evidence>
<dbReference type="InterPro" id="IPR005644">
    <property type="entry name" value="NolW-like"/>
</dbReference>
<dbReference type="InterPro" id="IPR038591">
    <property type="entry name" value="NolW-like_sf"/>
</dbReference>
<evidence type="ECO:0000256" key="3">
    <source>
        <dbReference type="ARBA" id="ARBA00023136"/>
    </source>
</evidence>
<feature type="chain" id="PRO_5022740813" evidence="5">
    <location>
        <begin position="27"/>
        <end position="984"/>
    </location>
</feature>
<evidence type="ECO:0000313" key="7">
    <source>
        <dbReference type="EMBL" id="TWT86572.1"/>
    </source>
</evidence>
<dbReference type="RefSeq" id="WP_146402446.1">
    <property type="nucleotide sequence ID" value="NZ_SJPQ01000004.1"/>
</dbReference>
<feature type="compositionally biased region" description="Acidic residues" evidence="4">
    <location>
        <begin position="607"/>
        <end position="623"/>
    </location>
</feature>
<dbReference type="Proteomes" id="UP000315440">
    <property type="component" value="Unassembled WGS sequence"/>
</dbReference>
<evidence type="ECO:0000256" key="1">
    <source>
        <dbReference type="ARBA" id="ARBA00004370"/>
    </source>
</evidence>
<evidence type="ECO:0000259" key="6">
    <source>
        <dbReference type="Pfam" id="PF03958"/>
    </source>
</evidence>
<evidence type="ECO:0000256" key="2">
    <source>
        <dbReference type="ARBA" id="ARBA00022729"/>
    </source>
</evidence>